<dbReference type="EMBL" id="LKCW01000161">
    <property type="protein sequence ID" value="KPM37586.1"/>
    <property type="molecule type" value="Genomic_DNA"/>
</dbReference>
<evidence type="ECO:0000256" key="13">
    <source>
        <dbReference type="SAM" id="MobiDB-lite"/>
    </source>
</evidence>
<keyword evidence="9" id="KW-0325">Glycoprotein</keyword>
<feature type="signal peptide" evidence="15">
    <location>
        <begin position="1"/>
        <end position="17"/>
    </location>
</feature>
<keyword evidence="15" id="KW-0732">Signal</keyword>
<organism evidence="18 19">
    <name type="scientific">Neonectria ditissima</name>
    <dbReference type="NCBI Taxonomy" id="78410"/>
    <lineage>
        <taxon>Eukaryota</taxon>
        <taxon>Fungi</taxon>
        <taxon>Dikarya</taxon>
        <taxon>Ascomycota</taxon>
        <taxon>Pezizomycotina</taxon>
        <taxon>Sordariomycetes</taxon>
        <taxon>Hypocreomycetidae</taxon>
        <taxon>Hypocreales</taxon>
        <taxon>Nectriaceae</taxon>
        <taxon>Neonectria</taxon>
    </lineage>
</organism>
<evidence type="ECO:0000256" key="6">
    <source>
        <dbReference type="ARBA" id="ARBA00022801"/>
    </source>
</evidence>
<dbReference type="Proteomes" id="UP000050424">
    <property type="component" value="Unassembled WGS sequence"/>
</dbReference>
<evidence type="ECO:0000256" key="1">
    <source>
        <dbReference type="ARBA" id="ARBA00004127"/>
    </source>
</evidence>
<dbReference type="InterPro" id="IPR011701">
    <property type="entry name" value="MFS"/>
</dbReference>
<evidence type="ECO:0000256" key="9">
    <source>
        <dbReference type="ARBA" id="ARBA00023180"/>
    </source>
</evidence>
<evidence type="ECO:0000313" key="19">
    <source>
        <dbReference type="Proteomes" id="UP000050424"/>
    </source>
</evidence>
<evidence type="ECO:0000256" key="5">
    <source>
        <dbReference type="ARBA" id="ARBA00022692"/>
    </source>
</evidence>
<gene>
    <name evidence="18" type="ORF">AK830_g9004</name>
</gene>
<feature type="transmembrane region" description="Helical" evidence="14">
    <location>
        <begin position="469"/>
        <end position="491"/>
    </location>
</feature>
<evidence type="ECO:0000256" key="4">
    <source>
        <dbReference type="ARBA" id="ARBA00022448"/>
    </source>
</evidence>
<evidence type="ECO:0000256" key="14">
    <source>
        <dbReference type="SAM" id="Phobius"/>
    </source>
</evidence>
<dbReference type="SUPFAM" id="SSF103473">
    <property type="entry name" value="MFS general substrate transporter"/>
    <property type="match status" value="1"/>
</dbReference>
<keyword evidence="4" id="KW-0813">Transport</keyword>
<evidence type="ECO:0000256" key="12">
    <source>
        <dbReference type="RuleBase" id="RU361174"/>
    </source>
</evidence>
<dbReference type="InterPro" id="IPR017853">
    <property type="entry name" value="GH"/>
</dbReference>
<dbReference type="Pfam" id="PF07690">
    <property type="entry name" value="MFS_1"/>
    <property type="match status" value="1"/>
</dbReference>
<comment type="catalytic activity">
    <reaction evidence="12">
        <text>Endohydrolysis of (1-&gt;4)-beta-D-xylosidic linkages in xylans.</text>
        <dbReference type="EC" id="3.2.1.8"/>
    </reaction>
</comment>
<feature type="transmembrane region" description="Helical" evidence="14">
    <location>
        <begin position="762"/>
        <end position="780"/>
    </location>
</feature>
<evidence type="ECO:0000256" key="11">
    <source>
        <dbReference type="ARBA" id="ARBA00023326"/>
    </source>
</evidence>
<evidence type="ECO:0000256" key="2">
    <source>
        <dbReference type="ARBA" id="ARBA00007495"/>
    </source>
</evidence>
<dbReference type="GO" id="GO:0045493">
    <property type="term" value="P:xylan catabolic process"/>
    <property type="evidence" value="ECO:0007669"/>
    <property type="project" value="UniProtKB-KW"/>
</dbReference>
<dbReference type="PANTHER" id="PTHR23514:SF3">
    <property type="entry name" value="BYPASS OF STOP CODON PROTEIN 6"/>
    <property type="match status" value="1"/>
</dbReference>
<reference evidence="18 19" key="1">
    <citation type="submission" date="2015-09" db="EMBL/GenBank/DDBJ databases">
        <title>Draft genome of a European isolate of the apple canker pathogen Neonectria ditissima.</title>
        <authorList>
            <person name="Gomez-Cortecero A."/>
            <person name="Harrison R.J."/>
            <person name="Armitage A.D."/>
        </authorList>
    </citation>
    <scope>NUCLEOTIDE SEQUENCE [LARGE SCALE GENOMIC DNA]</scope>
    <source>
        <strain evidence="18 19">R09/05</strain>
    </source>
</reference>
<dbReference type="OrthoDB" id="3055998at2759"/>
<feature type="transmembrane region" description="Helical" evidence="14">
    <location>
        <begin position="792"/>
        <end position="816"/>
    </location>
</feature>
<dbReference type="Pfam" id="PF00331">
    <property type="entry name" value="Glyco_hydro_10"/>
    <property type="match status" value="1"/>
</dbReference>
<dbReference type="FunFam" id="1.20.1250.20:FF:000308">
    <property type="entry name" value="MFS efflux transporter"/>
    <property type="match status" value="1"/>
</dbReference>
<evidence type="ECO:0000256" key="7">
    <source>
        <dbReference type="ARBA" id="ARBA00022989"/>
    </source>
</evidence>
<keyword evidence="5 14" id="KW-0812">Transmembrane</keyword>
<dbReference type="PRINTS" id="PR00134">
    <property type="entry name" value="GLHYDRLASE10"/>
</dbReference>
<evidence type="ECO:0000256" key="3">
    <source>
        <dbReference type="ARBA" id="ARBA00008335"/>
    </source>
</evidence>
<dbReference type="PROSITE" id="PS51760">
    <property type="entry name" value="GH10_2"/>
    <property type="match status" value="1"/>
</dbReference>
<feature type="domain" description="Major facilitator superfamily (MFS) profile" evidence="16">
    <location>
        <begin position="438"/>
        <end position="847"/>
    </location>
</feature>
<feature type="compositionally biased region" description="Basic residues" evidence="13">
    <location>
        <begin position="336"/>
        <end position="354"/>
    </location>
</feature>
<keyword evidence="8 14" id="KW-0472">Membrane</keyword>
<feature type="transmembrane region" description="Helical" evidence="14">
    <location>
        <begin position="822"/>
        <end position="841"/>
    </location>
</feature>
<feature type="transmembrane region" description="Helical" evidence="14">
    <location>
        <begin position="525"/>
        <end position="550"/>
    </location>
</feature>
<feature type="transmembrane region" description="Helical" evidence="14">
    <location>
        <begin position="562"/>
        <end position="583"/>
    </location>
</feature>
<dbReference type="InterPro" id="IPR001000">
    <property type="entry name" value="GH10_dom"/>
</dbReference>
<dbReference type="InterPro" id="IPR051788">
    <property type="entry name" value="MFS_Transporter"/>
</dbReference>
<feature type="transmembrane region" description="Helical" evidence="14">
    <location>
        <begin position="503"/>
        <end position="519"/>
    </location>
</feature>
<dbReference type="GO" id="GO:0022857">
    <property type="term" value="F:transmembrane transporter activity"/>
    <property type="evidence" value="ECO:0007669"/>
    <property type="project" value="InterPro"/>
</dbReference>
<accession>A0A0P7AJB5</accession>
<dbReference type="AlphaFoldDB" id="A0A0P7AJB5"/>
<comment type="caution">
    <text evidence="18">The sequence shown here is derived from an EMBL/GenBank/DDBJ whole genome shotgun (WGS) entry which is preliminary data.</text>
</comment>
<feature type="transmembrane region" description="Helical" evidence="14">
    <location>
        <begin position="589"/>
        <end position="612"/>
    </location>
</feature>
<evidence type="ECO:0000259" key="17">
    <source>
        <dbReference type="PROSITE" id="PS51760"/>
    </source>
</evidence>
<keyword evidence="11 12" id="KW-0624">Polysaccharide degradation</keyword>
<dbReference type="Gene3D" id="1.20.1250.20">
    <property type="entry name" value="MFS general substrate transporter like domains"/>
    <property type="match status" value="2"/>
</dbReference>
<dbReference type="GO" id="GO:0031176">
    <property type="term" value="F:endo-1,4-beta-xylanase activity"/>
    <property type="evidence" value="ECO:0007669"/>
    <property type="project" value="UniProtKB-EC"/>
</dbReference>
<proteinExistence type="inferred from homology"/>
<feature type="chain" id="PRO_5006134892" description="Beta-xylanase" evidence="15">
    <location>
        <begin position="18"/>
        <end position="849"/>
    </location>
</feature>
<feature type="domain" description="GH10" evidence="17">
    <location>
        <begin position="43"/>
        <end position="324"/>
    </location>
</feature>
<evidence type="ECO:0000259" key="16">
    <source>
        <dbReference type="PROSITE" id="PS50850"/>
    </source>
</evidence>
<evidence type="ECO:0000256" key="15">
    <source>
        <dbReference type="SAM" id="SignalP"/>
    </source>
</evidence>
<evidence type="ECO:0000313" key="18">
    <source>
        <dbReference type="EMBL" id="KPM37586.1"/>
    </source>
</evidence>
<feature type="compositionally biased region" description="Polar residues" evidence="13">
    <location>
        <begin position="390"/>
        <end position="402"/>
    </location>
</feature>
<feature type="transmembrane region" description="Helical" evidence="14">
    <location>
        <begin position="648"/>
        <end position="670"/>
    </location>
</feature>
<feature type="transmembrane region" description="Helical" evidence="14">
    <location>
        <begin position="690"/>
        <end position="710"/>
    </location>
</feature>
<dbReference type="InterPro" id="IPR020846">
    <property type="entry name" value="MFS_dom"/>
</dbReference>
<keyword evidence="18" id="KW-0858">Xylan degradation</keyword>
<dbReference type="EC" id="3.2.1.8" evidence="12"/>
<dbReference type="GO" id="GO:0016020">
    <property type="term" value="C:membrane"/>
    <property type="evidence" value="ECO:0007669"/>
    <property type="project" value="TreeGrafter"/>
</dbReference>
<keyword evidence="19" id="KW-1185">Reference proteome</keyword>
<dbReference type="GO" id="GO:0012505">
    <property type="term" value="C:endomembrane system"/>
    <property type="evidence" value="ECO:0007669"/>
    <property type="project" value="UniProtKB-SubCell"/>
</dbReference>
<sequence length="849" mass="91388">MKSFLGVAIFAASLVGAAPSSKRQAATSIDDLIVSHGKLYYGTISDPTLLNNADNVAVIKADFGQLTPENSMKWDATEGTQGQFTFGNADTLVDFAESNGKLIRGHTLLWHSQLPSWVSAISDAAELTSVIENHISTLVGRYKGKVYAWDVVNEIFNEDGSLRASVFSNVLGEDFVSIAFNAAREADPDAKLYINDYNLDTATYAKVANGIVPSVKKWLEAGVPIDGIGSQSHLSAGGSSGTQAALEALAGTGVDEVAVTELDIAGAPAADYVAVTNACLAVEKCVGITVWGVRDSDSWRTGTNPLLFDDNFQPKAATNRDRGTPATGQFFPRENPHHHTTTPPRKPRKPRSTNRNHAMALSATTTMEVESIELQPRPAPVRHGPRSFRGDTQPSSEQTSSRTSRDRVLAEVGGVEPDASAGVQALQRWNQPKINTFRLSAAFWSMLVMGANDAAYGALIPSLEKYYDLTYIVVSMVFISPFVGYVLAAVFNNYLHLTIGQRGISVLCAGCHILAYSIIAAHPPYVALIFAFMFAGLGNGLADAAWNAWVGGLANASEILGTMHACYGIGAVFSPLVSTAMITRSNLPWYYFYYIMIGFSAIELLALTWAFWKADGVAYRSVYRESEIERESGLWAAITQMPAARTSWICAFFLLCYVGIEVALGGWIVVFMTRVRGGGDFESGMTATGFWLGITVGRAVLGFVTPRLGIKVAISVSSSLFLSENAFTTRVADHDQSYIAATMGLELLFWLVPQFYVSAVAVSFQGFFLGPLFPGVVLVASKLLPRHQHVVVIGFAAALGGCGAAILPFAVGVLAQVAGVQVLQPIVLSLLGVLLLLWWGLPRIDKRRE</sequence>
<dbReference type="SMART" id="SM00633">
    <property type="entry name" value="Glyco_10"/>
    <property type="match status" value="1"/>
</dbReference>
<protein>
    <recommendedName>
        <fullName evidence="12">Beta-xylanase</fullName>
        <ecNumber evidence="12">3.2.1.8</ecNumber>
    </recommendedName>
</protein>
<dbReference type="PROSITE" id="PS50850">
    <property type="entry name" value="MFS"/>
    <property type="match status" value="1"/>
</dbReference>
<comment type="similarity">
    <text evidence="2 12">Belongs to the glycosyl hydrolase 10 (cellulase F) family.</text>
</comment>
<keyword evidence="12 18" id="KW-0326">Glycosidase</keyword>
<feature type="region of interest" description="Disordered" evidence="13">
    <location>
        <begin position="376"/>
        <end position="407"/>
    </location>
</feature>
<keyword evidence="7 14" id="KW-1133">Transmembrane helix</keyword>
<dbReference type="Gene3D" id="3.20.20.80">
    <property type="entry name" value="Glycosidases"/>
    <property type="match status" value="1"/>
</dbReference>
<evidence type="ECO:0000256" key="8">
    <source>
        <dbReference type="ARBA" id="ARBA00023136"/>
    </source>
</evidence>
<dbReference type="InterPro" id="IPR036259">
    <property type="entry name" value="MFS_trans_sf"/>
</dbReference>
<keyword evidence="6 12" id="KW-0378">Hydrolase</keyword>
<dbReference type="PANTHER" id="PTHR23514">
    <property type="entry name" value="BYPASS OF STOP CODON PROTEIN 6"/>
    <property type="match status" value="1"/>
</dbReference>
<evidence type="ECO:0000256" key="10">
    <source>
        <dbReference type="ARBA" id="ARBA00023277"/>
    </source>
</evidence>
<keyword evidence="10 12" id="KW-0119">Carbohydrate metabolism</keyword>
<comment type="similarity">
    <text evidence="3">Belongs to the major facilitator superfamily.</text>
</comment>
<feature type="region of interest" description="Disordered" evidence="13">
    <location>
        <begin position="304"/>
        <end position="355"/>
    </location>
</feature>
<name>A0A0P7AJB5_9HYPO</name>
<dbReference type="SUPFAM" id="SSF51445">
    <property type="entry name" value="(Trans)glycosidases"/>
    <property type="match status" value="1"/>
</dbReference>
<comment type="subcellular location">
    <subcellularLocation>
        <location evidence="1">Endomembrane system</location>
        <topology evidence="1">Multi-pass membrane protein</topology>
    </subcellularLocation>
</comment>